<gene>
    <name evidence="2" type="ORF">VZ94_05245</name>
</gene>
<keyword evidence="1" id="KW-0732">Signal</keyword>
<organism evidence="2 3">
    <name type="scientific">Methylocucumis oryzae</name>
    <dbReference type="NCBI Taxonomy" id="1632867"/>
    <lineage>
        <taxon>Bacteria</taxon>
        <taxon>Pseudomonadati</taxon>
        <taxon>Pseudomonadota</taxon>
        <taxon>Gammaproteobacteria</taxon>
        <taxon>Methylococcales</taxon>
        <taxon>Methylococcaceae</taxon>
        <taxon>Methylocucumis</taxon>
    </lineage>
</organism>
<feature type="signal peptide" evidence="1">
    <location>
        <begin position="1"/>
        <end position="22"/>
    </location>
</feature>
<feature type="chain" id="PRO_5002462188" evidence="1">
    <location>
        <begin position="23"/>
        <end position="253"/>
    </location>
</feature>
<dbReference type="InterPro" id="IPR045926">
    <property type="entry name" value="DUF6345"/>
</dbReference>
<dbReference type="Pfam" id="PF19872">
    <property type="entry name" value="DUF6345"/>
    <property type="match status" value="1"/>
</dbReference>
<dbReference type="OrthoDB" id="639547at2"/>
<accession>A0A0F3ILG3</accession>
<dbReference type="AlphaFoldDB" id="A0A0F3ILG3"/>
<keyword evidence="3" id="KW-1185">Reference proteome</keyword>
<protein>
    <submittedName>
        <fullName evidence="2">Uncharacterized protein</fullName>
    </submittedName>
</protein>
<name>A0A0F3ILG3_9GAMM</name>
<sequence length="253" mass="28506">MLVNQKKLVTGLCLATLTLASAASYAGDREIGGYVDKAESRFVRNVWNFIKNFQGWQNIGSHRYKETQYYYNKPFVMDSSHQFYVDKMDLAYIAGHGSDYYIETDQSLGEGVDLRTVPAYGDLANNGDLEFMIIESCYTVTTAPEHADWWSPYSNMFQGLHQLVGFHTLSNSDNGIPNNYANKLKANGGVWQSWFDAVNEERYWIFNPTNDDGSPYPGLASAIMYTSTENDRLGAYAADPAGGTAGMKTWWQY</sequence>
<reference evidence="3" key="1">
    <citation type="submission" date="2015-03" db="EMBL/GenBank/DDBJ databases">
        <title>Draft genome sequence of a novel methanotroph (Sn10-6) isolated from flooded ricefield rhizosphere in India.</title>
        <authorList>
            <person name="Pandit P.S."/>
            <person name="Pore S.D."/>
            <person name="Arora P."/>
            <person name="Kapse N.G."/>
            <person name="Dhakephalkar P.K."/>
            <person name="Rahalkar M.C."/>
        </authorList>
    </citation>
    <scope>NUCLEOTIDE SEQUENCE [LARGE SCALE GENOMIC DNA]</scope>
    <source>
        <strain evidence="3">Sn10-6</strain>
    </source>
</reference>
<evidence type="ECO:0000313" key="3">
    <source>
        <dbReference type="Proteomes" id="UP000033684"/>
    </source>
</evidence>
<reference evidence="2 3" key="2">
    <citation type="journal article" date="2016" name="Microb. Ecol.">
        <title>Genome Characteristics of a Novel Type I Methanotroph (Sn10-6) Isolated from a Flooded Indian Rice Field.</title>
        <authorList>
            <person name="Rahalkar M.C."/>
            <person name="Pandit P.S."/>
            <person name="Dhakephalkar P.K."/>
            <person name="Pore S."/>
            <person name="Arora P."/>
            <person name="Kapse N."/>
        </authorList>
    </citation>
    <scope>NUCLEOTIDE SEQUENCE [LARGE SCALE GENOMIC DNA]</scope>
    <source>
        <strain evidence="2 3">Sn10-6</strain>
    </source>
</reference>
<dbReference type="Proteomes" id="UP000033684">
    <property type="component" value="Unassembled WGS sequence"/>
</dbReference>
<dbReference type="EMBL" id="LAJX01000045">
    <property type="protein sequence ID" value="KJV07358.1"/>
    <property type="molecule type" value="Genomic_DNA"/>
</dbReference>
<evidence type="ECO:0000313" key="2">
    <source>
        <dbReference type="EMBL" id="KJV07358.1"/>
    </source>
</evidence>
<evidence type="ECO:0000256" key="1">
    <source>
        <dbReference type="SAM" id="SignalP"/>
    </source>
</evidence>
<dbReference type="RefSeq" id="WP_045778434.1">
    <property type="nucleotide sequence ID" value="NZ_LAJX01000045.1"/>
</dbReference>
<proteinExistence type="predicted"/>
<comment type="caution">
    <text evidence="2">The sequence shown here is derived from an EMBL/GenBank/DDBJ whole genome shotgun (WGS) entry which is preliminary data.</text>
</comment>